<reference evidence="18 19" key="1">
    <citation type="submission" date="2017-08" db="EMBL/GenBank/DDBJ databases">
        <title>Mechanisms for carbon and nitrogen cycling indicate functional differentiation within the Candidate Phyla Radiation.</title>
        <authorList>
            <person name="Danczak R.E."/>
            <person name="Johnston M.D."/>
            <person name="Kenah C."/>
            <person name="Slattery M."/>
            <person name="Wrighton K.C."/>
            <person name="Wilkins M.J."/>
        </authorList>
    </citation>
    <scope>NUCLEOTIDE SEQUENCE [LARGE SCALE GENOMIC DNA]</scope>
    <source>
        <strain evidence="18">Gr01-1014_85</strain>
    </source>
</reference>
<evidence type="ECO:0000313" key="19">
    <source>
        <dbReference type="Proteomes" id="UP000316253"/>
    </source>
</evidence>
<dbReference type="Gene3D" id="3.30.465.10">
    <property type="match status" value="1"/>
</dbReference>
<dbReference type="NCBIfam" id="TIGR00179">
    <property type="entry name" value="murB"/>
    <property type="match status" value="1"/>
</dbReference>
<dbReference type="SUPFAM" id="SSF56194">
    <property type="entry name" value="Uridine diphospho-N-Acetylenolpyruvylglucosamine reductase, MurB, C-terminal domain"/>
    <property type="match status" value="1"/>
</dbReference>
<evidence type="ECO:0000256" key="9">
    <source>
        <dbReference type="ARBA" id="ARBA00022857"/>
    </source>
</evidence>
<comment type="cofactor">
    <cofactor evidence="1 16">
        <name>FAD</name>
        <dbReference type="ChEBI" id="CHEBI:57692"/>
    </cofactor>
</comment>
<keyword evidence="14 16" id="KW-0961">Cell wall biogenesis/degradation</keyword>
<dbReference type="InterPro" id="IPR036635">
    <property type="entry name" value="MurB_C_sf"/>
</dbReference>
<comment type="pathway">
    <text evidence="4 16">Cell wall biogenesis; peptidoglycan biosynthesis.</text>
</comment>
<dbReference type="EMBL" id="VMFD01000048">
    <property type="protein sequence ID" value="TSC65335.1"/>
    <property type="molecule type" value="Genomic_DNA"/>
</dbReference>
<protein>
    <recommendedName>
        <fullName evidence="16">UDP-N-acetylenolpyruvoylglucosamine reductase</fullName>
        <ecNumber evidence="16">1.3.1.98</ecNumber>
    </recommendedName>
    <alternativeName>
        <fullName evidence="16">UDP-N-acetylmuramate dehydrogenase</fullName>
    </alternativeName>
</protein>
<evidence type="ECO:0000256" key="4">
    <source>
        <dbReference type="ARBA" id="ARBA00004752"/>
    </source>
</evidence>
<dbReference type="GO" id="GO:0008360">
    <property type="term" value="P:regulation of cell shape"/>
    <property type="evidence" value="ECO:0007669"/>
    <property type="project" value="UniProtKB-KW"/>
</dbReference>
<evidence type="ECO:0000256" key="13">
    <source>
        <dbReference type="ARBA" id="ARBA00023306"/>
    </source>
</evidence>
<dbReference type="InterPro" id="IPR016169">
    <property type="entry name" value="FAD-bd_PCMH_sub2"/>
</dbReference>
<evidence type="ECO:0000256" key="16">
    <source>
        <dbReference type="HAMAP-Rule" id="MF_00037"/>
    </source>
</evidence>
<dbReference type="GO" id="GO:0005829">
    <property type="term" value="C:cytosol"/>
    <property type="evidence" value="ECO:0007669"/>
    <property type="project" value="TreeGrafter"/>
</dbReference>
<name>A0A554JAD6_9BACT</name>
<dbReference type="GO" id="GO:0071555">
    <property type="term" value="P:cell wall organization"/>
    <property type="evidence" value="ECO:0007669"/>
    <property type="project" value="UniProtKB-KW"/>
</dbReference>
<dbReference type="InterPro" id="IPR011601">
    <property type="entry name" value="MurB_C"/>
</dbReference>
<dbReference type="Gene3D" id="3.30.43.10">
    <property type="entry name" value="Uridine Diphospho-n-acetylenolpyruvylglucosamine Reductase, domain 2"/>
    <property type="match status" value="1"/>
</dbReference>
<dbReference type="GO" id="GO:0051301">
    <property type="term" value="P:cell division"/>
    <property type="evidence" value="ECO:0007669"/>
    <property type="project" value="UniProtKB-KW"/>
</dbReference>
<feature type="active site" evidence="16">
    <location>
        <position position="356"/>
    </location>
</feature>
<dbReference type="PANTHER" id="PTHR21071">
    <property type="entry name" value="UDP-N-ACETYLENOLPYRUVOYLGLUCOSAMINE REDUCTASE"/>
    <property type="match status" value="1"/>
</dbReference>
<dbReference type="PROSITE" id="PS51387">
    <property type="entry name" value="FAD_PCMH"/>
    <property type="match status" value="1"/>
</dbReference>
<comment type="catalytic activity">
    <reaction evidence="15 16">
        <text>UDP-N-acetyl-alpha-D-muramate + NADP(+) = UDP-N-acetyl-3-O-(1-carboxyvinyl)-alpha-D-glucosamine + NADPH + H(+)</text>
        <dbReference type="Rhea" id="RHEA:12248"/>
        <dbReference type="ChEBI" id="CHEBI:15378"/>
        <dbReference type="ChEBI" id="CHEBI:57783"/>
        <dbReference type="ChEBI" id="CHEBI:58349"/>
        <dbReference type="ChEBI" id="CHEBI:68483"/>
        <dbReference type="ChEBI" id="CHEBI:70757"/>
        <dbReference type="EC" id="1.3.1.98"/>
    </reaction>
</comment>
<dbReference type="SUPFAM" id="SSF56176">
    <property type="entry name" value="FAD-binding/transporter-associated domain-like"/>
    <property type="match status" value="2"/>
</dbReference>
<evidence type="ECO:0000256" key="10">
    <source>
        <dbReference type="ARBA" id="ARBA00022960"/>
    </source>
</evidence>
<dbReference type="AlphaFoldDB" id="A0A554JAD6"/>
<dbReference type="GO" id="GO:0071949">
    <property type="term" value="F:FAD binding"/>
    <property type="evidence" value="ECO:0007669"/>
    <property type="project" value="InterPro"/>
</dbReference>
<evidence type="ECO:0000256" key="5">
    <source>
        <dbReference type="ARBA" id="ARBA00022490"/>
    </source>
</evidence>
<evidence type="ECO:0000256" key="2">
    <source>
        <dbReference type="ARBA" id="ARBA00003921"/>
    </source>
</evidence>
<evidence type="ECO:0000313" key="18">
    <source>
        <dbReference type="EMBL" id="TSC65335.1"/>
    </source>
</evidence>
<dbReference type="HAMAP" id="MF_00037">
    <property type="entry name" value="MurB"/>
    <property type="match status" value="1"/>
</dbReference>
<evidence type="ECO:0000256" key="14">
    <source>
        <dbReference type="ARBA" id="ARBA00023316"/>
    </source>
</evidence>
<evidence type="ECO:0000256" key="15">
    <source>
        <dbReference type="ARBA" id="ARBA00048914"/>
    </source>
</evidence>
<dbReference type="InterPro" id="IPR036318">
    <property type="entry name" value="FAD-bd_PCMH-like_sf"/>
</dbReference>
<organism evidence="18 19">
    <name type="scientific">Candidatus Berkelbacteria bacterium Gr01-1014_85</name>
    <dbReference type="NCBI Taxonomy" id="2017150"/>
    <lineage>
        <taxon>Bacteria</taxon>
        <taxon>Candidatus Berkelbacteria</taxon>
    </lineage>
</organism>
<keyword evidence="11 16" id="KW-0573">Peptidoglycan synthesis</keyword>
<dbReference type="GO" id="GO:0009252">
    <property type="term" value="P:peptidoglycan biosynthetic process"/>
    <property type="evidence" value="ECO:0007669"/>
    <property type="project" value="UniProtKB-UniRule"/>
</dbReference>
<feature type="active site" description="Proton donor" evidence="16">
    <location>
        <position position="276"/>
    </location>
</feature>
<keyword evidence="8 16" id="KW-0274">FAD</keyword>
<dbReference type="InterPro" id="IPR016166">
    <property type="entry name" value="FAD-bd_PCMH"/>
</dbReference>
<evidence type="ECO:0000256" key="7">
    <source>
        <dbReference type="ARBA" id="ARBA00022630"/>
    </source>
</evidence>
<evidence type="ECO:0000256" key="8">
    <source>
        <dbReference type="ARBA" id="ARBA00022827"/>
    </source>
</evidence>
<dbReference type="InterPro" id="IPR003170">
    <property type="entry name" value="MurB"/>
</dbReference>
<keyword evidence="9 16" id="KW-0521">NADP</keyword>
<evidence type="ECO:0000256" key="12">
    <source>
        <dbReference type="ARBA" id="ARBA00023002"/>
    </source>
</evidence>
<accession>A0A554JAD6</accession>
<dbReference type="PANTHER" id="PTHR21071:SF4">
    <property type="entry name" value="UDP-N-ACETYLENOLPYRUVOYLGLUCOSAMINE REDUCTASE"/>
    <property type="match status" value="1"/>
</dbReference>
<keyword evidence="13 16" id="KW-0131">Cell cycle</keyword>
<evidence type="ECO:0000256" key="3">
    <source>
        <dbReference type="ARBA" id="ARBA00004496"/>
    </source>
</evidence>
<dbReference type="GO" id="GO:0008762">
    <property type="term" value="F:UDP-N-acetylmuramate dehydrogenase activity"/>
    <property type="evidence" value="ECO:0007669"/>
    <property type="project" value="UniProtKB-UniRule"/>
</dbReference>
<keyword evidence="5 16" id="KW-0963">Cytoplasm</keyword>
<evidence type="ECO:0000256" key="6">
    <source>
        <dbReference type="ARBA" id="ARBA00022618"/>
    </source>
</evidence>
<keyword evidence="10 16" id="KW-0133">Cell shape</keyword>
<dbReference type="EC" id="1.3.1.98" evidence="16"/>
<comment type="subcellular location">
    <subcellularLocation>
        <location evidence="3 16">Cytoplasm</location>
    </subcellularLocation>
</comment>
<proteinExistence type="inferred from homology"/>
<keyword evidence="12 16" id="KW-0560">Oxidoreductase</keyword>
<comment type="similarity">
    <text evidence="16">Belongs to the MurB family.</text>
</comment>
<keyword evidence="7 16" id="KW-0285">Flavoprotein</keyword>
<comment type="caution">
    <text evidence="16">Lacks conserved residue(s) required for the propagation of feature annotation.</text>
</comment>
<keyword evidence="6 16" id="KW-0132">Cell division</keyword>
<feature type="domain" description="FAD-binding PCMH-type" evidence="17">
    <location>
        <begin position="34"/>
        <end position="245"/>
    </location>
</feature>
<dbReference type="InterPro" id="IPR016167">
    <property type="entry name" value="FAD-bd_PCMH_sub1"/>
</dbReference>
<gene>
    <name evidence="16" type="primary">murB</name>
    <name evidence="18" type="ORF">CEO22_512</name>
</gene>
<dbReference type="Gene3D" id="3.90.78.10">
    <property type="entry name" value="UDP-N-acetylenolpyruvoylglucosamine reductase, C-terminal domain"/>
    <property type="match status" value="1"/>
</dbReference>
<evidence type="ECO:0000256" key="11">
    <source>
        <dbReference type="ARBA" id="ARBA00022984"/>
    </source>
</evidence>
<comment type="caution">
    <text evidence="18">The sequence shown here is derived from an EMBL/GenBank/DDBJ whole genome shotgun (WGS) entry which is preliminary data.</text>
</comment>
<dbReference type="UniPathway" id="UPA00219"/>
<dbReference type="Proteomes" id="UP000316253">
    <property type="component" value="Unassembled WGS sequence"/>
</dbReference>
<sequence>MDSLDKQSAIQAQLSQLLPGLLFDEPLAKYSTMRVGGPARYFLTTKTTAELIQAMKVVWQFDIPYHLLGGGSNTLFADSGFAGLVIRHQANQIIFSHGQSAESKDQIEELSWSDPYQKAGRYVEYQSQQYLQFADLDYAERPGETVVRVESGTNLTGLIVKTLDRNLSGLQWFGGIPGTLGGAVWNNIHGGTHLLAERVHQVTALNQAGQLVYYSPEQVGFGYDISRFHQSGEIILSTDLLLTQSTELEIERAEKTFREWVRRKAAMQPKQGSLGSTFKNISEAERLKHNLPTGAAGYLIDQVGLKGRVCGGATIYDQHANFIINQGQARASDIIELMLLAQRSVQAKFGIRLEPEIVLVGQFDEAARPLQWLKQTDGK</sequence>
<evidence type="ECO:0000259" key="17">
    <source>
        <dbReference type="PROSITE" id="PS51387"/>
    </source>
</evidence>
<dbReference type="Pfam" id="PF02873">
    <property type="entry name" value="MurB_C"/>
    <property type="match status" value="1"/>
</dbReference>
<evidence type="ECO:0000256" key="1">
    <source>
        <dbReference type="ARBA" id="ARBA00001974"/>
    </source>
</evidence>
<comment type="function">
    <text evidence="2 16">Cell wall formation.</text>
</comment>